<evidence type="ECO:0000259" key="1">
    <source>
        <dbReference type="PROSITE" id="PS50022"/>
    </source>
</evidence>
<proteinExistence type="predicted"/>
<dbReference type="PROSITE" id="PS50022">
    <property type="entry name" value="FA58C_3"/>
    <property type="match status" value="2"/>
</dbReference>
<feature type="domain" description="F5/8 type C" evidence="1">
    <location>
        <begin position="413"/>
        <end position="509"/>
    </location>
</feature>
<dbReference type="OrthoDB" id="5988656at2759"/>
<evidence type="ECO:0000313" key="2">
    <source>
        <dbReference type="EMBL" id="RMX57858.1"/>
    </source>
</evidence>
<feature type="non-terminal residue" evidence="2">
    <location>
        <position position="709"/>
    </location>
</feature>
<dbReference type="Gene3D" id="2.60.120.260">
    <property type="entry name" value="Galactose-binding domain-like"/>
    <property type="match status" value="2"/>
</dbReference>
<organism evidence="2 3">
    <name type="scientific">Pocillopora damicornis</name>
    <name type="common">Cauliflower coral</name>
    <name type="synonym">Millepora damicornis</name>
    <dbReference type="NCBI Taxonomy" id="46731"/>
    <lineage>
        <taxon>Eukaryota</taxon>
        <taxon>Metazoa</taxon>
        <taxon>Cnidaria</taxon>
        <taxon>Anthozoa</taxon>
        <taxon>Hexacorallia</taxon>
        <taxon>Scleractinia</taxon>
        <taxon>Astrocoeniina</taxon>
        <taxon>Pocilloporidae</taxon>
        <taxon>Pocillopora</taxon>
    </lineage>
</organism>
<dbReference type="AlphaFoldDB" id="A0A3M6UX08"/>
<sequence>MALASDDLKIKFTVPTQQPLIPGESLVRWGGEGRGRFRYAQGSGKWFKGLITQYNGYNAIQPKNKVQYNSAGVRTQTCRSGVQPAAVFVYIPHDNDQSHDILLISAHDREFYSILFIISDRDETLLHVDCHTATIKREAIQALTMIFSVPYFLQFKGITSSAGYGEPSSYRNESGRLIVEFAPPKNSANISLDVTFFVMKQRLVPSGSASTSAIHVDVNYRRGPQECSQILHSYRDVEIVVYHPDCQDFGPLGISDGSVKESQLSVSSLFQTSSEIGGYEPYGAGLHALKHWAPARGFPSYDRRQYVQVDFREVKRIEMVSAQGHHEAKAPIRSLKFSVSNEGYRWKDYSEKNVEFYFTSGVLENPGNMLITALLKMPLEARWFRISPRFPDGFFGLRFEVYGCSVKKQPILYEDSSLGVESKEITDQQMNSSSYAGENCKAAKARLNLQNLQGAWCAKQPPTAEWLSVNLITSHVISAVSTQCRFPMNHHAEGIMYCVTSYRLGYKTDVQSLRKFYMENGSDKVLGTGRDGTGRDGTLTEVCSHLAIDLPVVFSRAFLVDTRINRLFVCNTEISRQRSHCYVTNDGKTWTALNFQLLTVLGLDKEGNLHGVYLNGKIFLSCRQNGQGDCNVESAESWYRVRDEPETITATEVPHIAETGLDHTDVPDRHTLTLKDGLGRSWGASSRGIHLSAPLDEPVWKLVLTWRDY</sequence>
<dbReference type="Pfam" id="PF00754">
    <property type="entry name" value="F5_F8_type_C"/>
    <property type="match status" value="1"/>
</dbReference>
<name>A0A3M6UX08_POCDA</name>
<dbReference type="InterPro" id="IPR008979">
    <property type="entry name" value="Galactose-bd-like_sf"/>
</dbReference>
<evidence type="ECO:0000313" key="3">
    <source>
        <dbReference type="Proteomes" id="UP000275408"/>
    </source>
</evidence>
<protein>
    <recommendedName>
        <fullName evidence="1">F5/8 type C domain-containing protein</fullName>
    </recommendedName>
</protein>
<gene>
    <name evidence="2" type="ORF">pdam_00023940</name>
</gene>
<feature type="domain" description="F5/8 type C" evidence="1">
    <location>
        <begin position="246"/>
        <end position="404"/>
    </location>
</feature>
<dbReference type="EMBL" id="RCHS01000587">
    <property type="protein sequence ID" value="RMX57858.1"/>
    <property type="molecule type" value="Genomic_DNA"/>
</dbReference>
<comment type="caution">
    <text evidence="2">The sequence shown here is derived from an EMBL/GenBank/DDBJ whole genome shotgun (WGS) entry which is preliminary data.</text>
</comment>
<dbReference type="InterPro" id="IPR000421">
    <property type="entry name" value="FA58C"/>
</dbReference>
<accession>A0A3M6UX08</accession>
<dbReference type="SUPFAM" id="SSF49785">
    <property type="entry name" value="Galactose-binding domain-like"/>
    <property type="match status" value="2"/>
</dbReference>
<dbReference type="Proteomes" id="UP000275408">
    <property type="component" value="Unassembled WGS sequence"/>
</dbReference>
<dbReference type="PROSITE" id="PS01286">
    <property type="entry name" value="FA58C_2"/>
    <property type="match status" value="1"/>
</dbReference>
<dbReference type="PANTHER" id="PTHR24543">
    <property type="entry name" value="MULTICOPPER OXIDASE-RELATED"/>
    <property type="match status" value="1"/>
</dbReference>
<keyword evidence="3" id="KW-1185">Reference proteome</keyword>
<reference evidence="2 3" key="1">
    <citation type="journal article" date="2018" name="Sci. Rep.">
        <title>Comparative analysis of the Pocillopora damicornis genome highlights role of immune system in coral evolution.</title>
        <authorList>
            <person name="Cunning R."/>
            <person name="Bay R.A."/>
            <person name="Gillette P."/>
            <person name="Baker A.C."/>
            <person name="Traylor-Knowles N."/>
        </authorList>
    </citation>
    <scope>NUCLEOTIDE SEQUENCE [LARGE SCALE GENOMIC DNA]</scope>
    <source>
        <strain evidence="2">RSMAS</strain>
        <tissue evidence="2">Whole animal</tissue>
    </source>
</reference>